<accession>A0A1G8MQL4</accession>
<evidence type="ECO:0000313" key="3">
    <source>
        <dbReference type="Proteomes" id="UP000199705"/>
    </source>
</evidence>
<keyword evidence="3" id="KW-1185">Reference proteome</keyword>
<dbReference type="Pfam" id="PF08867">
    <property type="entry name" value="FRG"/>
    <property type="match status" value="1"/>
</dbReference>
<evidence type="ECO:0000259" key="1">
    <source>
        <dbReference type="SMART" id="SM00901"/>
    </source>
</evidence>
<dbReference type="EMBL" id="FNCG01000028">
    <property type="protein sequence ID" value="SDI70338.1"/>
    <property type="molecule type" value="Genomic_DNA"/>
</dbReference>
<dbReference type="AlphaFoldDB" id="A0A1G8MQL4"/>
<name>A0A1G8MQL4_9SPHI</name>
<dbReference type="Proteomes" id="UP000199705">
    <property type="component" value="Unassembled WGS sequence"/>
</dbReference>
<dbReference type="InterPro" id="IPR014966">
    <property type="entry name" value="FRG-dom"/>
</dbReference>
<protein>
    <submittedName>
        <fullName evidence="2">FRG domain-containing protein</fullName>
    </submittedName>
</protein>
<gene>
    <name evidence="2" type="ORF">SAMN05192573_12846</name>
</gene>
<proteinExistence type="predicted"/>
<dbReference type="SMART" id="SM00901">
    <property type="entry name" value="FRG"/>
    <property type="match status" value="1"/>
</dbReference>
<reference evidence="3" key="1">
    <citation type="submission" date="2016-10" db="EMBL/GenBank/DDBJ databases">
        <authorList>
            <person name="Varghese N."/>
            <person name="Submissions S."/>
        </authorList>
    </citation>
    <scope>NUCLEOTIDE SEQUENCE [LARGE SCALE GENOMIC DNA]</scope>
    <source>
        <strain evidence="3">Gh-67</strain>
    </source>
</reference>
<organism evidence="2 3">
    <name type="scientific">Mucilaginibacter gossypii</name>
    <dbReference type="NCBI Taxonomy" id="551996"/>
    <lineage>
        <taxon>Bacteria</taxon>
        <taxon>Pseudomonadati</taxon>
        <taxon>Bacteroidota</taxon>
        <taxon>Sphingobacteriia</taxon>
        <taxon>Sphingobacteriales</taxon>
        <taxon>Sphingobacteriaceae</taxon>
        <taxon>Mucilaginibacter</taxon>
    </lineage>
</organism>
<evidence type="ECO:0000313" key="2">
    <source>
        <dbReference type="EMBL" id="SDI70338.1"/>
    </source>
</evidence>
<sequence>MSEIYQAASLTEALQMAQAFKVAGTYDLFRGQAQNWPVMSSLSRLLPDPDPEIQKQLERLFLFFDSSPALRKYKADIDWFWAVAQHYGLKTNYIDFTDSPEVAAYFATNSKDNIPGKDAVLICLNEADWTLFMSGMKGYFEEEKVITPYIARIDVDNLWRLQAQQGCFMFTPYSHVEFFYDFDRILFPYSEPYAAIRNGHIYPQRKSELEQLLDHYFNMEELIKGGKRMRKFAEEINMPISHIGGLEFDHYFKRKQKHKSWRSAEFKSWDLPLVERWNPGKGVRLRLSYDNGLQAAAQQESIGQQLADLFQKRKVDRTKPVKFNLDPIIGIVGNFLKKIELCCSRAWEGMRNLPFSDAEIIQIISQVIVAGVTEELTGRVFSFSGEKLLQLEMTNEYGNISRCQVSPSVILSAIRADLFDILSDNAPKVLQPEILLHINDPYLLFDFHLLLAVFKKEIIFSQLLLQQENDHPVIFFTPAQINVLGYA</sequence>
<feature type="domain" description="FRG" evidence="1">
    <location>
        <begin position="23"/>
        <end position="122"/>
    </location>
</feature>